<keyword evidence="4" id="KW-1185">Reference proteome</keyword>
<dbReference type="Gene3D" id="3.90.950.20">
    <property type="entry name" value="CinA-like"/>
    <property type="match status" value="1"/>
</dbReference>
<dbReference type="Gene3D" id="3.40.980.10">
    <property type="entry name" value="MoaB/Mog-like domain"/>
    <property type="match status" value="1"/>
</dbReference>
<comment type="caution">
    <text evidence="3">The sequence shown here is derived from an EMBL/GenBank/DDBJ whole genome shotgun (WGS) entry which is preliminary data.</text>
</comment>
<keyword evidence="3" id="KW-0378">Hydrolase</keyword>
<dbReference type="InterPro" id="IPR001453">
    <property type="entry name" value="MoaB/Mog_dom"/>
</dbReference>
<dbReference type="HAMAP" id="MF_00226_B">
    <property type="entry name" value="CinA_B"/>
    <property type="match status" value="1"/>
</dbReference>
<dbReference type="GO" id="GO:0016787">
    <property type="term" value="F:hydrolase activity"/>
    <property type="evidence" value="ECO:0007669"/>
    <property type="project" value="UniProtKB-KW"/>
</dbReference>
<dbReference type="Pfam" id="PF00994">
    <property type="entry name" value="MoCF_biosynth"/>
    <property type="match status" value="1"/>
</dbReference>
<sequence length="430" mass="46696">MDQLRIAMISTGDEVLQGDIVDTNAAWLSQLLNDHGLQMSWRLTVADDLEALQQAFLYASQHAEVVIVNGGLGPTTDDLSAEAASLALNEPLVEFVDWTRVMESRYAQRGRVMPESNRKQAMLPGCAQLIDNPVGSACGFRFPLGSAELFFTPGVPSEFKYMVEHFILPVLQDIARSEAPTIERWLTFGLSESKLSDALNPIKLPAGAVLGYRSAMPSIEVKLKYTAGLPQPDIASAKQQITDLLGENLFCHHNQGFAAEIQRLMLRHGKTLSLAESCTGGMIAAQLVEQSGSSAYFLRGYVTYSNSAKSEDLGIPEALIEQHGAVSLEVAEAMAKGARKQARTDFAVAVTGIAGPDGGSEQKPVGTVGFSLATSQGCYSQMLRLPNRGRTLIREIAAAMALDMLRRFLNGETVLGDYEFIQRVEERRPG</sequence>
<dbReference type="SMART" id="SM00852">
    <property type="entry name" value="MoCF_biosynth"/>
    <property type="match status" value="1"/>
</dbReference>
<dbReference type="EMBL" id="QPID01000004">
    <property type="protein sequence ID" value="RCU50514.1"/>
    <property type="molecule type" value="Genomic_DNA"/>
</dbReference>
<dbReference type="InterPro" id="IPR036425">
    <property type="entry name" value="MoaB/Mog-like_dom_sf"/>
</dbReference>
<dbReference type="OrthoDB" id="9801454at2"/>
<dbReference type="NCBIfam" id="TIGR00200">
    <property type="entry name" value="cinA_nterm"/>
    <property type="match status" value="1"/>
</dbReference>
<feature type="domain" description="MoaB/Mog" evidence="2">
    <location>
        <begin position="7"/>
        <end position="173"/>
    </location>
</feature>
<dbReference type="Proteomes" id="UP000252558">
    <property type="component" value="Unassembled WGS sequence"/>
</dbReference>
<evidence type="ECO:0000256" key="1">
    <source>
        <dbReference type="HAMAP-Rule" id="MF_00226"/>
    </source>
</evidence>
<dbReference type="PANTHER" id="PTHR13939">
    <property type="entry name" value="NICOTINAMIDE-NUCLEOTIDE AMIDOHYDROLASE PNCC"/>
    <property type="match status" value="1"/>
</dbReference>
<dbReference type="InterPro" id="IPR008135">
    <property type="entry name" value="Competence-induced_CinA"/>
</dbReference>
<dbReference type="PANTHER" id="PTHR13939:SF0">
    <property type="entry name" value="NMN AMIDOHYDROLASE-LIKE PROTEIN YFAY"/>
    <property type="match status" value="1"/>
</dbReference>
<evidence type="ECO:0000259" key="2">
    <source>
        <dbReference type="SMART" id="SM00852"/>
    </source>
</evidence>
<reference evidence="3 4" key="1">
    <citation type="submission" date="2018-07" db="EMBL/GenBank/DDBJ databases">
        <title>Corallincola holothuriorum sp. nov., a new facultative anaerobe isolated from sea cucumber Apostichopus japonicus.</title>
        <authorList>
            <person name="Xia H."/>
        </authorList>
    </citation>
    <scope>NUCLEOTIDE SEQUENCE [LARGE SCALE GENOMIC DNA]</scope>
    <source>
        <strain evidence="3 4">C4</strain>
    </source>
</reference>
<dbReference type="CDD" id="cd00885">
    <property type="entry name" value="cinA"/>
    <property type="match status" value="1"/>
</dbReference>
<dbReference type="PIRSF" id="PIRSF006728">
    <property type="entry name" value="CinA"/>
    <property type="match status" value="1"/>
</dbReference>
<organism evidence="3 4">
    <name type="scientific">Corallincola holothuriorum</name>
    <dbReference type="NCBI Taxonomy" id="2282215"/>
    <lineage>
        <taxon>Bacteria</taxon>
        <taxon>Pseudomonadati</taxon>
        <taxon>Pseudomonadota</taxon>
        <taxon>Gammaproteobacteria</taxon>
        <taxon>Alteromonadales</taxon>
        <taxon>Psychromonadaceae</taxon>
        <taxon>Corallincola</taxon>
    </lineage>
</organism>
<dbReference type="RefSeq" id="WP_114338003.1">
    <property type="nucleotide sequence ID" value="NZ_QPID01000004.1"/>
</dbReference>
<dbReference type="InterPro" id="IPR008136">
    <property type="entry name" value="CinA_C"/>
</dbReference>
<accession>A0A368NLK2</accession>
<dbReference type="NCBIfam" id="TIGR00177">
    <property type="entry name" value="molyb_syn"/>
    <property type="match status" value="1"/>
</dbReference>
<dbReference type="InterPro" id="IPR050101">
    <property type="entry name" value="CinA"/>
</dbReference>
<proteinExistence type="inferred from homology"/>
<dbReference type="AlphaFoldDB" id="A0A368NLK2"/>
<gene>
    <name evidence="3" type="ORF">DU002_08825</name>
</gene>
<dbReference type="Pfam" id="PF02464">
    <property type="entry name" value="CinA"/>
    <property type="match status" value="1"/>
</dbReference>
<dbReference type="SUPFAM" id="SSF53218">
    <property type="entry name" value="Molybdenum cofactor biosynthesis proteins"/>
    <property type="match status" value="1"/>
</dbReference>
<dbReference type="SUPFAM" id="SSF142433">
    <property type="entry name" value="CinA-like"/>
    <property type="match status" value="1"/>
</dbReference>
<comment type="similarity">
    <text evidence="1">Belongs to the CinA family.</text>
</comment>
<dbReference type="NCBIfam" id="TIGR00199">
    <property type="entry name" value="PncC_domain"/>
    <property type="match status" value="1"/>
</dbReference>
<protein>
    <recommendedName>
        <fullName evidence="1">CinA-like protein</fullName>
    </recommendedName>
</protein>
<evidence type="ECO:0000313" key="3">
    <source>
        <dbReference type="EMBL" id="RCU50514.1"/>
    </source>
</evidence>
<evidence type="ECO:0000313" key="4">
    <source>
        <dbReference type="Proteomes" id="UP000252558"/>
    </source>
</evidence>
<dbReference type="InterPro" id="IPR036653">
    <property type="entry name" value="CinA-like_C"/>
</dbReference>
<name>A0A368NLK2_9GAMM</name>